<protein>
    <recommendedName>
        <fullName evidence="1">CRISPR-associated protein Cas6 C-terminal domain-containing protein</fullName>
    </recommendedName>
</protein>
<comment type="caution">
    <text evidence="2">The sequence shown here is derived from an EMBL/GenBank/DDBJ whole genome shotgun (WGS) entry which is preliminary data.</text>
</comment>
<dbReference type="InterPro" id="IPR019267">
    <property type="entry name" value="CRISPR-assoc_Cas6_C"/>
</dbReference>
<proteinExistence type="predicted"/>
<dbReference type="Gene3D" id="3.30.70.1900">
    <property type="match status" value="1"/>
</dbReference>
<evidence type="ECO:0000259" key="1">
    <source>
        <dbReference type="Pfam" id="PF10040"/>
    </source>
</evidence>
<dbReference type="EMBL" id="MAYW01000160">
    <property type="protein sequence ID" value="ODS30927.1"/>
    <property type="molecule type" value="Genomic_DNA"/>
</dbReference>
<organism evidence="2 3">
    <name type="scientific">Candidatus Scalindua rubra</name>
    <dbReference type="NCBI Taxonomy" id="1872076"/>
    <lineage>
        <taxon>Bacteria</taxon>
        <taxon>Pseudomonadati</taxon>
        <taxon>Planctomycetota</taxon>
        <taxon>Candidatus Brocadiia</taxon>
        <taxon>Candidatus Brocadiales</taxon>
        <taxon>Candidatus Scalinduaceae</taxon>
        <taxon>Candidatus Scalindua</taxon>
    </lineage>
</organism>
<name>A0A1E3X5L8_9BACT</name>
<reference evidence="2 3" key="1">
    <citation type="submission" date="2016-07" db="EMBL/GenBank/DDBJ databases">
        <title>Draft genome of Scalindua rubra, obtained from a brine-seawater interface in the Red Sea, sheds light on salt adaptation in anammox bacteria.</title>
        <authorList>
            <person name="Speth D.R."/>
            <person name="Lagkouvardos I."/>
            <person name="Wang Y."/>
            <person name="Qian P.-Y."/>
            <person name="Dutilh B.E."/>
            <person name="Jetten M.S."/>
        </authorList>
    </citation>
    <scope>NUCLEOTIDE SEQUENCE [LARGE SCALE GENOMIC DNA]</scope>
    <source>
        <strain evidence="2">BSI-1</strain>
    </source>
</reference>
<sequence length="317" mass="37210">MLNHFKFAKFRFTIRAVEEISLPQYKGAVFRGGFGYAFKKIVCIQRTKKECSECLLHRKCVYSYVFETAPPEDTKVLRLYRTIPHPFVIEPPLDDTRVIKQDDRLTFNLILIGRAVDYLPYYILTFAELGKQGIGRDRGKFILERVEGLDVNGESNTIYSCEKEVLQNDYPLLDASQLNHKENQMNNTWVELKFLTPFRVRFDGKITDNIEFHVIFRNLLRRVSSLLYFHCGKELECDFKTYIEEAEKIKTVSNDLQWFDWERYSTRQKQKMTLGGVLGATKYEGNLKPFLQFLRLGEYIHVGKGTSFGLGQYRMHN</sequence>
<dbReference type="Proteomes" id="UP000094056">
    <property type="component" value="Unassembled WGS sequence"/>
</dbReference>
<dbReference type="Pfam" id="PF10040">
    <property type="entry name" value="CRISPR_Cas6"/>
    <property type="match status" value="1"/>
</dbReference>
<dbReference type="AlphaFoldDB" id="A0A1E3X5L8"/>
<feature type="domain" description="CRISPR-associated protein Cas6 C-terminal" evidence="1">
    <location>
        <begin position="192"/>
        <end position="313"/>
    </location>
</feature>
<evidence type="ECO:0000313" key="3">
    <source>
        <dbReference type="Proteomes" id="UP000094056"/>
    </source>
</evidence>
<evidence type="ECO:0000313" key="2">
    <source>
        <dbReference type="EMBL" id="ODS30927.1"/>
    </source>
</evidence>
<gene>
    <name evidence="2" type="ORF">SCARUB_03950</name>
</gene>
<accession>A0A1E3X5L8</accession>